<accession>A0ABQ1Y366</accession>
<protein>
    <submittedName>
        <fullName evidence="1">Uncharacterized protein</fullName>
    </submittedName>
</protein>
<evidence type="ECO:0000313" key="2">
    <source>
        <dbReference type="Proteomes" id="UP000596938"/>
    </source>
</evidence>
<reference evidence="2" key="1">
    <citation type="journal article" date="2019" name="Int. J. Syst. Evol. Microbiol.">
        <title>The Global Catalogue of Microorganisms (GCM) 10K type strain sequencing project: providing services to taxonomists for standard genome sequencing and annotation.</title>
        <authorList>
            <consortium name="The Broad Institute Genomics Platform"/>
            <consortium name="The Broad Institute Genome Sequencing Center for Infectious Disease"/>
            <person name="Wu L."/>
            <person name="Ma J."/>
        </authorList>
    </citation>
    <scope>NUCLEOTIDE SEQUENCE [LARGE SCALE GENOMIC DNA]</scope>
    <source>
        <strain evidence="2">CGMCC 1.1927</strain>
    </source>
</reference>
<name>A0ABQ1Y366_9MICC</name>
<keyword evidence="2" id="KW-1185">Reference proteome</keyword>
<evidence type="ECO:0000313" key="1">
    <source>
        <dbReference type="EMBL" id="GGH10146.1"/>
    </source>
</evidence>
<gene>
    <name evidence="1" type="ORF">GCM10011577_38870</name>
</gene>
<dbReference type="RefSeq" id="WP_188813747.1">
    <property type="nucleotide sequence ID" value="NZ_BAAAWV010000001.1"/>
</dbReference>
<comment type="caution">
    <text evidence="1">The sequence shown here is derived from an EMBL/GenBank/DDBJ whole genome shotgun (WGS) entry which is preliminary data.</text>
</comment>
<dbReference type="EMBL" id="BMKU01000019">
    <property type="protein sequence ID" value="GGH10146.1"/>
    <property type="molecule type" value="Genomic_DNA"/>
</dbReference>
<dbReference type="Proteomes" id="UP000596938">
    <property type="component" value="Unassembled WGS sequence"/>
</dbReference>
<organism evidence="1 2">
    <name type="scientific">Pseudarthrobacter polychromogenes</name>
    <dbReference type="NCBI Taxonomy" id="1676"/>
    <lineage>
        <taxon>Bacteria</taxon>
        <taxon>Bacillati</taxon>
        <taxon>Actinomycetota</taxon>
        <taxon>Actinomycetes</taxon>
        <taxon>Micrococcales</taxon>
        <taxon>Micrococcaceae</taxon>
        <taxon>Pseudarthrobacter</taxon>
    </lineage>
</organism>
<sequence>MSGRTKARAYIQPKGTRHYKDPAELDYRNNRELTAQLVAFAKTKWFAAKRVEVDLNTKEILIDGRAAANFAIYLPHEKEYEPSEALVP</sequence>
<proteinExistence type="predicted"/>